<accession>A0A2V2VAB8</accession>
<dbReference type="VEuPathDB" id="TriTrypDB:BCY84_04994"/>
<dbReference type="VEuPathDB" id="TriTrypDB:TcG_07375"/>
<dbReference type="VEuPathDB" id="TriTrypDB:TcCLB.511899.50"/>
<name>A0A2V2VAB8_TRYCR</name>
<dbReference type="VEuPathDB" id="TriTrypDB:TcCL_ESM02904"/>
<dbReference type="VEuPathDB" id="TriTrypDB:C4B63_32g218"/>
<evidence type="ECO:0000313" key="3">
    <source>
        <dbReference type="Proteomes" id="UP000246121"/>
    </source>
</evidence>
<organism evidence="2 3">
    <name type="scientific">Trypanosoma cruzi</name>
    <dbReference type="NCBI Taxonomy" id="5693"/>
    <lineage>
        <taxon>Eukaryota</taxon>
        <taxon>Discoba</taxon>
        <taxon>Euglenozoa</taxon>
        <taxon>Kinetoplastea</taxon>
        <taxon>Metakinetoplastina</taxon>
        <taxon>Trypanosomatida</taxon>
        <taxon>Trypanosomatidae</taxon>
        <taxon>Trypanosoma</taxon>
        <taxon>Schizotrypanum</taxon>
    </lineage>
</organism>
<dbReference type="VEuPathDB" id="TriTrypDB:C3747_11g44"/>
<dbReference type="VEuPathDB" id="TriTrypDB:TCSYLVIO_001292"/>
<dbReference type="VEuPathDB" id="TriTrypDB:TCDM_09536"/>
<proteinExistence type="predicted"/>
<gene>
    <name evidence="2" type="ORF">C4B63_32g218</name>
</gene>
<dbReference type="VEuPathDB" id="TriTrypDB:TcYC6_0083860"/>
<dbReference type="AlphaFoldDB" id="A0A2V2VAB8"/>
<protein>
    <submittedName>
        <fullName evidence="2">Trypanosome basal body component protein</fullName>
    </submittedName>
</protein>
<dbReference type="VEuPathDB" id="TriTrypDB:TcCLB.511071.130"/>
<dbReference type="VEuPathDB" id="TriTrypDB:Tc_MARK_118"/>
<dbReference type="EMBL" id="PRFA01000032">
    <property type="protein sequence ID" value="PWU93319.1"/>
    <property type="molecule type" value="Genomic_DNA"/>
</dbReference>
<evidence type="ECO:0000256" key="1">
    <source>
        <dbReference type="SAM" id="Coils"/>
    </source>
</evidence>
<dbReference type="VEuPathDB" id="TriTrypDB:ECC02_004132"/>
<feature type="coiled-coil region" evidence="1">
    <location>
        <begin position="59"/>
        <end position="125"/>
    </location>
</feature>
<reference evidence="2 3" key="1">
    <citation type="journal article" date="2018" name="Microb. Genom.">
        <title>Expanding an expanded genome: long-read sequencing of Trypanosoma cruzi.</title>
        <authorList>
            <person name="Berna L."/>
            <person name="Rodriguez M."/>
            <person name="Chiribao M.L."/>
            <person name="Parodi-Talice A."/>
            <person name="Pita S."/>
            <person name="Rijo G."/>
            <person name="Alvarez-Valin F."/>
            <person name="Robello C."/>
        </authorList>
    </citation>
    <scope>NUCLEOTIDE SEQUENCE [LARGE SCALE GENOMIC DNA]</scope>
    <source>
        <strain evidence="2 3">Dm28c</strain>
    </source>
</reference>
<keyword evidence="1" id="KW-0175">Coiled coil</keyword>
<dbReference type="Proteomes" id="UP000246121">
    <property type="component" value="Unassembled WGS sequence"/>
</dbReference>
<sequence length="157" mass="18710">MLKCTEKSDREAMGHVDQLLEEYLRVINSKDDEIHELIRGLEERRCELRKKEDTYKMDVVSARQKLERAQKRVKKMAEKVQKGDEHIEQLVKHNDAMKVQADEMRRKLNEATEMLEANRERHCRELRSCDDNTLRKFGLFKRGKLICGSSRRPRRGQ</sequence>
<comment type="caution">
    <text evidence="2">The sequence shown here is derived from an EMBL/GenBank/DDBJ whole genome shotgun (WGS) entry which is preliminary data.</text>
</comment>
<evidence type="ECO:0000313" key="2">
    <source>
        <dbReference type="EMBL" id="PWU93319.1"/>
    </source>
</evidence>
<dbReference type="VEuPathDB" id="TriTrypDB:TcBrA4_0051060"/>